<reference evidence="2" key="1">
    <citation type="submission" date="2021-01" db="EMBL/GenBank/DDBJ databases">
        <authorList>
            <person name="Corre E."/>
            <person name="Pelletier E."/>
            <person name="Niang G."/>
            <person name="Scheremetjew M."/>
            <person name="Finn R."/>
            <person name="Kale V."/>
            <person name="Holt S."/>
            <person name="Cochrane G."/>
            <person name="Meng A."/>
            <person name="Brown T."/>
            <person name="Cohen L."/>
        </authorList>
    </citation>
    <scope>NUCLEOTIDE SEQUENCE</scope>
    <source>
        <strain evidence="2">CCMP3278</strain>
    </source>
</reference>
<dbReference type="EMBL" id="HBFP01006465">
    <property type="protein sequence ID" value="CAD8820219.1"/>
    <property type="molecule type" value="Transcribed_RNA"/>
</dbReference>
<dbReference type="AlphaFoldDB" id="A0A7S0ZFH0"/>
<sequence>MVVSRWSRLFSRLKDGYSETRGDLQLFTQFVCLSTLGLIAGVSLVIRKRDESKMNTINAKLNSIVYENEAKMECIDAVFSEIYTHGFMELYDHRKSESGINANGITKDELELWLRNKFMRCRSQHTH</sequence>
<name>A0A7S0ZFH0_9RHOD</name>
<proteinExistence type="predicted"/>
<keyword evidence="1" id="KW-0472">Membrane</keyword>
<accession>A0A7S0ZFH0</accession>
<keyword evidence="1" id="KW-0812">Transmembrane</keyword>
<organism evidence="2">
    <name type="scientific">Timspurckia oligopyrenoides</name>
    <dbReference type="NCBI Taxonomy" id="708627"/>
    <lineage>
        <taxon>Eukaryota</taxon>
        <taxon>Rhodophyta</taxon>
        <taxon>Bangiophyceae</taxon>
        <taxon>Porphyridiales</taxon>
        <taxon>Porphyridiaceae</taxon>
        <taxon>Timspurckia</taxon>
    </lineage>
</organism>
<protein>
    <submittedName>
        <fullName evidence="2">Uncharacterized protein</fullName>
    </submittedName>
</protein>
<evidence type="ECO:0000256" key="1">
    <source>
        <dbReference type="SAM" id="Phobius"/>
    </source>
</evidence>
<keyword evidence="1" id="KW-1133">Transmembrane helix</keyword>
<gene>
    <name evidence="2" type="ORF">TOLI1172_LOCUS4610</name>
</gene>
<feature type="transmembrane region" description="Helical" evidence="1">
    <location>
        <begin position="26"/>
        <end position="46"/>
    </location>
</feature>
<evidence type="ECO:0000313" key="2">
    <source>
        <dbReference type="EMBL" id="CAD8820219.1"/>
    </source>
</evidence>